<accession>A0ABV4I9V0</accession>
<dbReference type="PANTHER" id="PTHR45586:SF1">
    <property type="entry name" value="LIPOPOLYSACCHARIDE ASSEMBLY PROTEIN B"/>
    <property type="match status" value="1"/>
</dbReference>
<gene>
    <name evidence="4" type="ORF">ACBP88_00600</name>
</gene>
<dbReference type="PANTHER" id="PTHR45586">
    <property type="entry name" value="TPR REPEAT-CONTAINING PROTEIN PA4667"/>
    <property type="match status" value="1"/>
</dbReference>
<dbReference type="Pfam" id="PF14559">
    <property type="entry name" value="TPR_19"/>
    <property type="match status" value="1"/>
</dbReference>
<dbReference type="SMART" id="SM00028">
    <property type="entry name" value="TPR"/>
    <property type="match status" value="4"/>
</dbReference>
<feature type="repeat" description="TPR" evidence="3">
    <location>
        <begin position="511"/>
        <end position="544"/>
    </location>
</feature>
<dbReference type="PROSITE" id="PS50005">
    <property type="entry name" value="TPR"/>
    <property type="match status" value="1"/>
</dbReference>
<sequence length="558" mass="61746">MDPNAEALQPSPADEAAALDAELFYDLLVGEMAASQGDATNAIALLMDAARQSQSQQLYQRAAEIALQSRSGQQAFIVANEWQTNFPQSRDANRYLLQILLRLNRISESQEPLSREVAWTNNAAKPATYLAVAQLYSRATDKALAAAVVEQALQPDLQNPDLAPAAWATIGHMRINANQKDLALQALAHAYAQGPRNGATALLALELMETGMPSAEAMAQDYMRDKPAPTIQMAYARVLMGQNRWDDAQNQLTLLLKANPDMVDAWMAQANIYAQNGKWRKAQQAMQRVENIAQDISNEAQRSYVLSQAYLLGGRIALQAKDYALALQWLDKIPDSEALLNVQSLKAQALAKQGKLAQGRALIRATPARNDAEAMQKRQAEVALLRENNAPQEAYLLQLTLHEQLPNDPDIAYETAILAERAGKVDAMENILRDLIAKHPTHHHGLNALGYSYADRGIRLPEAKSLIESALQLAPDDPFITDSLAWVEFRMGNSSKALELLEKAYAQREDVEIAAHLGEVLWSMGNKERARAVWRQALERDADNETLRATLNRLQVRP</sequence>
<evidence type="ECO:0000256" key="3">
    <source>
        <dbReference type="PROSITE-ProRule" id="PRU00339"/>
    </source>
</evidence>
<evidence type="ECO:0000256" key="1">
    <source>
        <dbReference type="ARBA" id="ARBA00022737"/>
    </source>
</evidence>
<dbReference type="Proteomes" id="UP001567350">
    <property type="component" value="Unassembled WGS sequence"/>
</dbReference>
<evidence type="ECO:0000256" key="2">
    <source>
        <dbReference type="ARBA" id="ARBA00022803"/>
    </source>
</evidence>
<dbReference type="EMBL" id="JBGJLR010000001">
    <property type="protein sequence ID" value="MEZ2737966.1"/>
    <property type="molecule type" value="Genomic_DNA"/>
</dbReference>
<evidence type="ECO:0000313" key="5">
    <source>
        <dbReference type="Proteomes" id="UP001567350"/>
    </source>
</evidence>
<name>A0ABV4I9V0_9BURK</name>
<dbReference type="InterPro" id="IPR011990">
    <property type="entry name" value="TPR-like_helical_dom_sf"/>
</dbReference>
<keyword evidence="1" id="KW-0677">Repeat</keyword>
<dbReference type="InterPro" id="IPR019734">
    <property type="entry name" value="TPR_rpt"/>
</dbReference>
<dbReference type="Gene3D" id="1.25.40.10">
    <property type="entry name" value="Tetratricopeptide repeat domain"/>
    <property type="match status" value="2"/>
</dbReference>
<dbReference type="Pfam" id="PF13432">
    <property type="entry name" value="TPR_16"/>
    <property type="match status" value="1"/>
</dbReference>
<reference evidence="4 5" key="1">
    <citation type="submission" date="2024-08" db="EMBL/GenBank/DDBJ databases">
        <authorList>
            <person name="Feng Z."/>
            <person name="Ronholm J."/>
        </authorList>
    </citation>
    <scope>NUCLEOTIDE SEQUENCE [LARGE SCALE GENOMIC DNA]</scope>
    <source>
        <strain evidence="4 5">4-AB0-8</strain>
    </source>
</reference>
<comment type="caution">
    <text evidence="4">The sequence shown here is derived from an EMBL/GenBank/DDBJ whole genome shotgun (WGS) entry which is preliminary data.</text>
</comment>
<organism evidence="4 5">
    <name type="scientific">Comamonas jiangduensis</name>
    <dbReference type="NCBI Taxonomy" id="1194168"/>
    <lineage>
        <taxon>Bacteria</taxon>
        <taxon>Pseudomonadati</taxon>
        <taxon>Pseudomonadota</taxon>
        <taxon>Betaproteobacteria</taxon>
        <taxon>Burkholderiales</taxon>
        <taxon>Comamonadaceae</taxon>
        <taxon>Comamonas</taxon>
    </lineage>
</organism>
<proteinExistence type="predicted"/>
<evidence type="ECO:0000313" key="4">
    <source>
        <dbReference type="EMBL" id="MEZ2737966.1"/>
    </source>
</evidence>
<dbReference type="RefSeq" id="WP_370890078.1">
    <property type="nucleotide sequence ID" value="NZ_JBGJLR010000001.1"/>
</dbReference>
<keyword evidence="5" id="KW-1185">Reference proteome</keyword>
<dbReference type="SUPFAM" id="SSF48452">
    <property type="entry name" value="TPR-like"/>
    <property type="match status" value="2"/>
</dbReference>
<dbReference type="InterPro" id="IPR051012">
    <property type="entry name" value="CellSynth/LPSAsmb/PSIAsmb"/>
</dbReference>
<keyword evidence="2 3" id="KW-0802">TPR repeat</keyword>
<protein>
    <submittedName>
        <fullName evidence="4">Tetratricopeptide repeat protein</fullName>
    </submittedName>
</protein>